<feature type="coiled-coil region" evidence="1">
    <location>
        <begin position="486"/>
        <end position="513"/>
    </location>
</feature>
<keyword evidence="1" id="KW-0175">Coiled coil</keyword>
<feature type="domain" description="Protein kinase" evidence="4">
    <location>
        <begin position="121"/>
        <end position="427"/>
    </location>
</feature>
<dbReference type="SUPFAM" id="SSF56112">
    <property type="entry name" value="Protein kinase-like (PK-like)"/>
    <property type="match status" value="1"/>
</dbReference>
<feature type="transmembrane region" description="Helical" evidence="3">
    <location>
        <begin position="664"/>
        <end position="685"/>
    </location>
</feature>
<keyword evidence="6" id="KW-1185">Reference proteome</keyword>
<dbReference type="Gene3D" id="1.10.510.10">
    <property type="entry name" value="Transferase(Phosphotransferase) domain 1"/>
    <property type="match status" value="1"/>
</dbReference>
<dbReference type="AlphaFoldDB" id="A0A433QZG7"/>
<dbReference type="GO" id="GO:0005524">
    <property type="term" value="F:ATP binding"/>
    <property type="evidence" value="ECO:0007669"/>
    <property type="project" value="InterPro"/>
</dbReference>
<dbReference type="InterPro" id="IPR001245">
    <property type="entry name" value="Ser-Thr/Tyr_kinase_cat_dom"/>
</dbReference>
<dbReference type="Pfam" id="PF07714">
    <property type="entry name" value="PK_Tyr_Ser-Thr"/>
    <property type="match status" value="1"/>
</dbReference>
<dbReference type="SMART" id="SM00220">
    <property type="entry name" value="S_TKc"/>
    <property type="match status" value="1"/>
</dbReference>
<evidence type="ECO:0000256" key="2">
    <source>
        <dbReference type="SAM" id="MobiDB-lite"/>
    </source>
</evidence>
<dbReference type="InterPro" id="IPR011009">
    <property type="entry name" value="Kinase-like_dom_sf"/>
</dbReference>
<dbReference type="PANTHER" id="PTHR44329:SF214">
    <property type="entry name" value="PROTEIN KINASE DOMAIN-CONTAINING PROTEIN"/>
    <property type="match status" value="1"/>
</dbReference>
<evidence type="ECO:0000259" key="4">
    <source>
        <dbReference type="PROSITE" id="PS50011"/>
    </source>
</evidence>
<keyword evidence="3" id="KW-0472">Membrane</keyword>
<keyword evidence="3" id="KW-1133">Transmembrane helix</keyword>
<keyword evidence="3" id="KW-0812">Transmembrane</keyword>
<proteinExistence type="predicted"/>
<feature type="compositionally biased region" description="Basic residues" evidence="2">
    <location>
        <begin position="587"/>
        <end position="596"/>
    </location>
</feature>
<gene>
    <name evidence="5" type="ORF">BC938DRAFT_474723</name>
</gene>
<dbReference type="InterPro" id="IPR000719">
    <property type="entry name" value="Prot_kinase_dom"/>
</dbReference>
<evidence type="ECO:0000256" key="1">
    <source>
        <dbReference type="SAM" id="Coils"/>
    </source>
</evidence>
<sequence length="686" mass="79190">MNEFYAYKVTALTSPQSIVQTSIIHKEEDKVRPGIPARESFCDGTTFSEDEQKVTSSKTAMELYNARQLATAILNQGCQARIQANKNNFPGNEQQLKAFLNDAKISDELAMYLTWIPFERFDSINVVSSGEHWTFLRGTISSENRWGFACPRHNDMPESWKETNRRCGDIHYDFNEQRKYTMMACNKRDAEMFKKQVIFSTLLSAFNNAYDTMAPIGFTRRNEQELPYIVLDFTEVGNFARQIEHNKGRSWSDVWRYAVFLASGLRDFHSLGAIHGNLHPGALAVAGEKCLPYLVNFGLGHHIDQEPMSSAEFPASNCFSANYLPPEFFISKQPSQASDVYCLGALLWQLVTTVPPRGSVKTIQRTDGLRDDLIPRVPKAYENICHSCWKVNPQERPEAQQVVDQLLAAEIEIRVAKCMSPQTMPFVTERRADARISGMPKDVIQTADVIETDEELFSRLRTMSKEEFGTLASNDQPQAQRYMRYLAKRQAEIDEETKELDKLERQMLLLTRKTYPWKWLRRALRCGEYAKNYPRTPAQAEAFLNEWPTNPVSEDRMELERRELPTPSEPENEPELERRDFPTPSKKPQKPNWHKPGKLDSTKASMAKRTKYFVYHDFWPRNKTNAPVVKFFSLPPILKLYMEKTHASYANFIFYDPLISPQRYAHFQFSMLTSAVCMAILLYAFM</sequence>
<dbReference type="EMBL" id="RBNJ01000188">
    <property type="protein sequence ID" value="RUS35178.1"/>
    <property type="molecule type" value="Genomic_DNA"/>
</dbReference>
<name>A0A433QZG7_9FUNG</name>
<reference evidence="5 6" key="1">
    <citation type="journal article" date="2018" name="New Phytol.">
        <title>Phylogenomics of Endogonaceae and evolution of mycorrhizas within Mucoromycota.</title>
        <authorList>
            <person name="Chang Y."/>
            <person name="Desiro A."/>
            <person name="Na H."/>
            <person name="Sandor L."/>
            <person name="Lipzen A."/>
            <person name="Clum A."/>
            <person name="Barry K."/>
            <person name="Grigoriev I.V."/>
            <person name="Martin F.M."/>
            <person name="Stajich J.E."/>
            <person name="Smith M.E."/>
            <person name="Bonito G."/>
            <person name="Spatafora J.W."/>
        </authorList>
    </citation>
    <scope>NUCLEOTIDE SEQUENCE [LARGE SCALE GENOMIC DNA]</scope>
    <source>
        <strain evidence="5 6">AD002</strain>
    </source>
</reference>
<dbReference type="GO" id="GO:0004674">
    <property type="term" value="F:protein serine/threonine kinase activity"/>
    <property type="evidence" value="ECO:0007669"/>
    <property type="project" value="TreeGrafter"/>
</dbReference>
<accession>A0A433QZG7</accession>
<evidence type="ECO:0000256" key="3">
    <source>
        <dbReference type="SAM" id="Phobius"/>
    </source>
</evidence>
<dbReference type="Proteomes" id="UP000274822">
    <property type="component" value="Unassembled WGS sequence"/>
</dbReference>
<feature type="region of interest" description="Disordered" evidence="2">
    <location>
        <begin position="545"/>
        <end position="600"/>
    </location>
</feature>
<dbReference type="PANTHER" id="PTHR44329">
    <property type="entry name" value="SERINE/THREONINE-PROTEIN KINASE TNNI3K-RELATED"/>
    <property type="match status" value="1"/>
</dbReference>
<dbReference type="InterPro" id="IPR051681">
    <property type="entry name" value="Ser/Thr_Kinases-Pseudokinases"/>
</dbReference>
<protein>
    <recommendedName>
        <fullName evidence="4">Protein kinase domain-containing protein</fullName>
    </recommendedName>
</protein>
<dbReference type="PROSITE" id="PS50011">
    <property type="entry name" value="PROTEIN_KINASE_DOM"/>
    <property type="match status" value="1"/>
</dbReference>
<evidence type="ECO:0000313" key="6">
    <source>
        <dbReference type="Proteomes" id="UP000274822"/>
    </source>
</evidence>
<comment type="caution">
    <text evidence="5">The sequence shown here is derived from an EMBL/GenBank/DDBJ whole genome shotgun (WGS) entry which is preliminary data.</text>
</comment>
<feature type="compositionally biased region" description="Basic and acidic residues" evidence="2">
    <location>
        <begin position="553"/>
        <end position="564"/>
    </location>
</feature>
<organism evidence="5 6">
    <name type="scientific">Jimgerdemannia flammicorona</name>
    <dbReference type="NCBI Taxonomy" id="994334"/>
    <lineage>
        <taxon>Eukaryota</taxon>
        <taxon>Fungi</taxon>
        <taxon>Fungi incertae sedis</taxon>
        <taxon>Mucoromycota</taxon>
        <taxon>Mucoromycotina</taxon>
        <taxon>Endogonomycetes</taxon>
        <taxon>Endogonales</taxon>
        <taxon>Endogonaceae</taxon>
        <taxon>Jimgerdemannia</taxon>
    </lineage>
</organism>
<evidence type="ECO:0000313" key="5">
    <source>
        <dbReference type="EMBL" id="RUS35178.1"/>
    </source>
</evidence>